<feature type="site" description="Could be important to modulate the pK values of the two catalytic cysteine residues" evidence="8">
    <location>
        <position position="177"/>
    </location>
</feature>
<reference evidence="10 11" key="1">
    <citation type="submission" date="2013-08" db="EMBL/GenBank/DDBJ databases">
        <title>The genome sequence of Knoellia flava.</title>
        <authorList>
            <person name="Zhu W."/>
            <person name="Wang G."/>
        </authorList>
    </citation>
    <scope>NUCLEOTIDE SEQUENCE [LARGE SCALE GENOMIC DNA]</scope>
    <source>
        <strain evidence="10 11">TL1</strain>
    </source>
</reference>
<comment type="caution">
    <text evidence="10">The sequence shown here is derived from an EMBL/GenBank/DDBJ whole genome shotgun (WGS) entry which is preliminary data.</text>
</comment>
<evidence type="ECO:0000313" key="11">
    <source>
        <dbReference type="Proteomes" id="UP000029990"/>
    </source>
</evidence>
<feature type="active site" description="Proton acceptor" evidence="8">
    <location>
        <position position="235"/>
    </location>
</feature>
<comment type="similarity">
    <text evidence="2 8">Belongs to the diaminopimelate epimerase family.</text>
</comment>
<dbReference type="InterPro" id="IPR001653">
    <property type="entry name" value="DAP_epimerase_DapF"/>
</dbReference>
<gene>
    <name evidence="8" type="primary">dapF</name>
    <name evidence="10" type="ORF">N798_15910</name>
</gene>
<organism evidence="10 11">
    <name type="scientific">Knoellia flava TL1</name>
    <dbReference type="NCBI Taxonomy" id="1385518"/>
    <lineage>
        <taxon>Bacteria</taxon>
        <taxon>Bacillati</taxon>
        <taxon>Actinomycetota</taxon>
        <taxon>Actinomycetes</taxon>
        <taxon>Micrococcales</taxon>
        <taxon>Intrasporangiaceae</taxon>
        <taxon>Knoellia</taxon>
    </lineage>
</organism>
<comment type="function">
    <text evidence="8">Catalyzes the stereoinversion of LL-2,6-diaminopimelate (L,L-DAP) to meso-diaminopimelate (meso-DAP), a precursor of L-lysine and an essential component of the bacterial peptidoglycan.</text>
</comment>
<evidence type="ECO:0000256" key="1">
    <source>
        <dbReference type="ARBA" id="ARBA00005196"/>
    </source>
</evidence>
<feature type="binding site" evidence="8">
    <location>
        <begin position="236"/>
        <end position="237"/>
    </location>
    <ligand>
        <name>substrate</name>
    </ligand>
</feature>
<dbReference type="RefSeq" id="WP_035950214.1">
    <property type="nucleotide sequence ID" value="NZ_AVPI01000067.1"/>
</dbReference>
<dbReference type="Proteomes" id="UP000029990">
    <property type="component" value="Unassembled WGS sequence"/>
</dbReference>
<feature type="active site" evidence="9">
    <location>
        <position position="93"/>
    </location>
</feature>
<dbReference type="SUPFAM" id="SSF54506">
    <property type="entry name" value="Diaminopimelate epimerase-like"/>
    <property type="match status" value="2"/>
</dbReference>
<evidence type="ECO:0000256" key="7">
    <source>
        <dbReference type="ARBA" id="ARBA00051712"/>
    </source>
</evidence>
<feature type="site" description="Could be important to modulate the pK values of the two catalytic cysteine residues" evidence="8">
    <location>
        <position position="226"/>
    </location>
</feature>
<comment type="pathway">
    <text evidence="1 8">Amino-acid biosynthesis; L-lysine biosynthesis via DAP pathway; DL-2,6-diaminopimelate from LL-2,6-diaminopimelate: step 1/1.</text>
</comment>
<feature type="binding site" evidence="8">
    <location>
        <position position="208"/>
    </location>
    <ligand>
        <name>substrate</name>
    </ligand>
</feature>
<dbReference type="PANTHER" id="PTHR31689:SF0">
    <property type="entry name" value="DIAMINOPIMELATE EPIMERASE"/>
    <property type="match status" value="1"/>
</dbReference>
<keyword evidence="4 8" id="KW-0028">Amino-acid biosynthesis</keyword>
<sequence length="297" mass="31851">MADMPADSRSLRFTKGHGTENDFVVLADLDARLDLDADLTRRLADRHAGIGGDGVIRVVPTASADEESVRALADRAPWFMDYRNADGSVAEMCGNGTRVFATFLRREGIETADEFQIATRAGLKGIRFEGDLVATNMGRWRLVDEDRARADGFDSLVHVTGHSDPWSALSVDMSNPHTVVALPEGVDLDALDLLHAPVVRPVPPHGTNVELVRILGPAHIAMRVHERGVGETRSCGTGVCAAALATSFWAGDPEPTRDWTVDVPGGRLRVRALPGHEVELAGPAALVADGEVDLSTL</sequence>
<comment type="catalytic activity">
    <reaction evidence="7 8">
        <text>(2S,6S)-2,6-diaminopimelate = meso-2,6-diaminopimelate</text>
        <dbReference type="Rhea" id="RHEA:15393"/>
        <dbReference type="ChEBI" id="CHEBI:57609"/>
        <dbReference type="ChEBI" id="CHEBI:57791"/>
        <dbReference type="EC" id="5.1.1.7"/>
    </reaction>
</comment>
<keyword evidence="8" id="KW-0963">Cytoplasm</keyword>
<dbReference type="Pfam" id="PF01678">
    <property type="entry name" value="DAP_epimerase"/>
    <property type="match status" value="2"/>
</dbReference>
<dbReference type="PANTHER" id="PTHR31689">
    <property type="entry name" value="DIAMINOPIMELATE EPIMERASE, CHLOROPLASTIC"/>
    <property type="match status" value="1"/>
</dbReference>
<comment type="subcellular location">
    <subcellularLocation>
        <location evidence="8">Cytoplasm</location>
    </subcellularLocation>
</comment>
<keyword evidence="6 8" id="KW-0413">Isomerase</keyword>
<proteinExistence type="inferred from homology"/>
<evidence type="ECO:0000256" key="3">
    <source>
        <dbReference type="ARBA" id="ARBA00013080"/>
    </source>
</evidence>
<dbReference type="Gene3D" id="3.10.310.10">
    <property type="entry name" value="Diaminopimelate Epimerase, Chain A, domain 1"/>
    <property type="match status" value="2"/>
</dbReference>
<feature type="binding site" evidence="8">
    <location>
        <begin position="94"/>
        <end position="95"/>
    </location>
    <ligand>
        <name>substrate</name>
    </ligand>
</feature>
<feature type="binding site" evidence="8">
    <location>
        <position position="84"/>
    </location>
    <ligand>
        <name>substrate</name>
    </ligand>
</feature>
<feature type="binding site" evidence="8">
    <location>
        <begin position="226"/>
        <end position="227"/>
    </location>
    <ligand>
        <name>substrate</name>
    </ligand>
</feature>
<evidence type="ECO:0000256" key="9">
    <source>
        <dbReference type="PROSITE-ProRule" id="PRU10125"/>
    </source>
</evidence>
<protein>
    <recommendedName>
        <fullName evidence="3 8">Diaminopimelate epimerase</fullName>
        <shortName evidence="8">DAP epimerase</shortName>
        <ecNumber evidence="3 8">5.1.1.7</ecNumber>
    </recommendedName>
    <alternativeName>
        <fullName evidence="8">PLP-independent amino acid racemase</fullName>
    </alternativeName>
</protein>
<dbReference type="InterPro" id="IPR018510">
    <property type="entry name" value="DAP_epimerase_AS"/>
</dbReference>
<accession>A0ABR4XA09</accession>
<dbReference type="PROSITE" id="PS01326">
    <property type="entry name" value="DAP_EPIMERASE"/>
    <property type="match status" value="1"/>
</dbReference>
<evidence type="ECO:0000313" key="10">
    <source>
        <dbReference type="EMBL" id="KGN29098.1"/>
    </source>
</evidence>
<keyword evidence="5 8" id="KW-0457">Lysine biosynthesis</keyword>
<evidence type="ECO:0000256" key="6">
    <source>
        <dbReference type="ARBA" id="ARBA00023235"/>
    </source>
</evidence>
<evidence type="ECO:0000256" key="4">
    <source>
        <dbReference type="ARBA" id="ARBA00022605"/>
    </source>
</evidence>
<comment type="subunit">
    <text evidence="8">Homodimer.</text>
</comment>
<dbReference type="EC" id="5.1.1.7" evidence="3 8"/>
<feature type="binding site" evidence="8">
    <location>
        <position position="21"/>
    </location>
    <ligand>
        <name>substrate</name>
    </ligand>
</feature>
<evidence type="ECO:0000256" key="5">
    <source>
        <dbReference type="ARBA" id="ARBA00023154"/>
    </source>
</evidence>
<feature type="binding site" evidence="8">
    <location>
        <position position="175"/>
    </location>
    <ligand>
        <name>substrate</name>
    </ligand>
</feature>
<name>A0ABR4XA09_9MICO</name>
<comment type="caution">
    <text evidence="8">Lacks conserved residue(s) required for the propagation of feature annotation.</text>
</comment>
<evidence type="ECO:0000256" key="8">
    <source>
        <dbReference type="HAMAP-Rule" id="MF_00197"/>
    </source>
</evidence>
<evidence type="ECO:0000256" key="2">
    <source>
        <dbReference type="ARBA" id="ARBA00010219"/>
    </source>
</evidence>
<keyword evidence="11" id="KW-1185">Reference proteome</keyword>
<dbReference type="HAMAP" id="MF_00197">
    <property type="entry name" value="DAP_epimerase"/>
    <property type="match status" value="1"/>
</dbReference>
<dbReference type="EMBL" id="AVPI01000067">
    <property type="protein sequence ID" value="KGN29098.1"/>
    <property type="molecule type" value="Genomic_DNA"/>
</dbReference>
<dbReference type="NCBIfam" id="TIGR00652">
    <property type="entry name" value="DapF"/>
    <property type="match status" value="1"/>
</dbReference>
<feature type="active site" description="Proton donor" evidence="8">
    <location>
        <position position="93"/>
    </location>
</feature>